<dbReference type="EMBL" id="ATDL01000015">
    <property type="protein sequence ID" value="ERJ59432.1"/>
    <property type="molecule type" value="Genomic_DNA"/>
</dbReference>
<keyword evidence="1" id="KW-1133">Transmembrane helix</keyword>
<dbReference type="RefSeq" id="WP_021070928.1">
    <property type="nucleotide sequence ID" value="NZ_ATDL01000015.1"/>
</dbReference>
<feature type="transmembrane region" description="Helical" evidence="1">
    <location>
        <begin position="7"/>
        <end position="26"/>
    </location>
</feature>
<keyword evidence="3" id="KW-1185">Reference proteome</keyword>
<gene>
    <name evidence="2" type="ORF">M472_11665</name>
</gene>
<comment type="caution">
    <text evidence="2">The sequence shown here is derived from an EMBL/GenBank/DDBJ whole genome shotgun (WGS) entry which is preliminary data.</text>
</comment>
<name>U2HV70_9SPHI</name>
<feature type="transmembrane region" description="Helical" evidence="1">
    <location>
        <begin position="32"/>
        <end position="56"/>
    </location>
</feature>
<evidence type="ECO:0000313" key="3">
    <source>
        <dbReference type="Proteomes" id="UP000016584"/>
    </source>
</evidence>
<sequence>MRAFIILPLAVFSIIGFALLFFAITQHWEVGVAGWITISLFAFFPLLILYGILFGFSVSARQQTRIEEIRNKLSADGNGLYIDMPLFDKRCFITWESVEAIVHYNYIVSSDFTANHSGLRFYLNSLPTYTKKEKQWWLNRLFNSDPVGNCMDVSEETKGYQEIPDMIEKYLGVDVAVNCFTDPRKGTLISTETYAYQDGITTLEKWKPDNGARESIVYSRSNQSMEEIKRAFLFSNIKC</sequence>
<dbReference type="eggNOG" id="ENOG50314TM">
    <property type="taxonomic scope" value="Bacteria"/>
</dbReference>
<organism evidence="2 3">
    <name type="scientific">Sphingobacterium paucimobilis HER1398</name>
    <dbReference type="NCBI Taxonomy" id="1346330"/>
    <lineage>
        <taxon>Bacteria</taxon>
        <taxon>Pseudomonadati</taxon>
        <taxon>Bacteroidota</taxon>
        <taxon>Sphingobacteriia</taxon>
        <taxon>Sphingobacteriales</taxon>
        <taxon>Sphingobacteriaceae</taxon>
        <taxon>Sphingobacterium</taxon>
    </lineage>
</organism>
<evidence type="ECO:0000256" key="1">
    <source>
        <dbReference type="SAM" id="Phobius"/>
    </source>
</evidence>
<keyword evidence="1" id="KW-0812">Transmembrane</keyword>
<proteinExistence type="predicted"/>
<dbReference type="Proteomes" id="UP000016584">
    <property type="component" value="Unassembled WGS sequence"/>
</dbReference>
<reference evidence="2 3" key="1">
    <citation type="journal article" date="2013" name="Genome Announc.">
        <title>The Draft Genome Sequence of Sphingomonas paucimobilis Strain HER1398 (Proteobacteria), Host to the Giant PAU Phage, Indicates That It Is a Member of the Genus Sphingobacterium (Bacteroidetes).</title>
        <authorList>
            <person name="White R.A.III."/>
            <person name="Suttle C.A."/>
        </authorList>
    </citation>
    <scope>NUCLEOTIDE SEQUENCE [LARGE SCALE GENOMIC DNA]</scope>
    <source>
        <strain evidence="2 3">HER1398</strain>
    </source>
</reference>
<dbReference type="OrthoDB" id="713704at2"/>
<accession>U2HV70</accession>
<evidence type="ECO:0000313" key="2">
    <source>
        <dbReference type="EMBL" id="ERJ59432.1"/>
    </source>
</evidence>
<dbReference type="AlphaFoldDB" id="U2HV70"/>
<keyword evidence="1" id="KW-0472">Membrane</keyword>
<protein>
    <submittedName>
        <fullName evidence="2">Uncharacterized protein</fullName>
    </submittedName>
</protein>
<dbReference type="PATRIC" id="fig|1346330.5.peg.2776"/>